<dbReference type="PANTHER" id="PTHR11455:SF18">
    <property type="entry name" value="SI:CH1073-390K14.1"/>
    <property type="match status" value="1"/>
</dbReference>
<proteinExistence type="inferred from homology"/>
<evidence type="ECO:0000256" key="4">
    <source>
        <dbReference type="RuleBase" id="RU004182"/>
    </source>
</evidence>
<evidence type="ECO:0000256" key="3">
    <source>
        <dbReference type="PIRSR" id="PIRSR602081-1"/>
    </source>
</evidence>
<organism evidence="6 7">
    <name type="scientific">Candidatus Thiodictyon syntrophicum</name>
    <dbReference type="NCBI Taxonomy" id="1166950"/>
    <lineage>
        <taxon>Bacteria</taxon>
        <taxon>Pseudomonadati</taxon>
        <taxon>Pseudomonadota</taxon>
        <taxon>Gammaproteobacteria</taxon>
        <taxon>Chromatiales</taxon>
        <taxon>Chromatiaceae</taxon>
        <taxon>Thiodictyon</taxon>
    </lineage>
</organism>
<keyword evidence="7" id="KW-1185">Reference proteome</keyword>
<keyword evidence="6" id="KW-0456">Lyase</keyword>
<keyword evidence="4" id="KW-0157">Chromophore</keyword>
<dbReference type="GO" id="GO:0071949">
    <property type="term" value="F:FAD binding"/>
    <property type="evidence" value="ECO:0007669"/>
    <property type="project" value="TreeGrafter"/>
</dbReference>
<dbReference type="GO" id="GO:0005737">
    <property type="term" value="C:cytoplasm"/>
    <property type="evidence" value="ECO:0007669"/>
    <property type="project" value="TreeGrafter"/>
</dbReference>
<feature type="domain" description="Cryptochrome/DNA photolyase FAD-binding" evidence="5">
    <location>
        <begin position="83"/>
        <end position="209"/>
    </location>
</feature>
<dbReference type="PANTHER" id="PTHR11455">
    <property type="entry name" value="CRYPTOCHROME"/>
    <property type="match status" value="1"/>
</dbReference>
<dbReference type="GO" id="GO:0043153">
    <property type="term" value="P:entrainment of circadian clock by photoperiod"/>
    <property type="evidence" value="ECO:0007669"/>
    <property type="project" value="TreeGrafter"/>
</dbReference>
<dbReference type="InterPro" id="IPR002081">
    <property type="entry name" value="Cryptochrome/DNA_photolyase_1"/>
</dbReference>
<evidence type="ECO:0000313" key="7">
    <source>
        <dbReference type="Proteomes" id="UP000232638"/>
    </source>
</evidence>
<feature type="binding site" evidence="3">
    <location>
        <begin position="85"/>
        <end position="92"/>
    </location>
    <ligand>
        <name>FAD</name>
        <dbReference type="ChEBI" id="CHEBI:57692"/>
    </ligand>
</feature>
<dbReference type="RefSeq" id="WP_100919031.1">
    <property type="nucleotide sequence ID" value="NZ_CP020370.1"/>
</dbReference>
<dbReference type="AlphaFoldDB" id="A0A2K8U6S6"/>
<feature type="binding site" evidence="3">
    <location>
        <position position="38"/>
    </location>
    <ligand>
        <name>FAD</name>
        <dbReference type="ChEBI" id="CHEBI:57692"/>
    </ligand>
</feature>
<evidence type="ECO:0000313" key="6">
    <source>
        <dbReference type="EMBL" id="AUB81255.1"/>
    </source>
</evidence>
<protein>
    <submittedName>
        <fullName evidence="6">Deoxyribodipyrimidine photolyase</fullName>
    </submittedName>
</protein>
<accession>A0A2K8U6S6</accession>
<sequence>MAALVDVPAGTSVAWADALPPTRGAALARIARVRPADYARTRNHLDGAVTGLSPYLTHGLVTLREVLAGVLEREPLPVQHKLVSELGWREYFRHVWAHEGDRILHSLHPGPRPDTAYAPALPPDIRQARTGVPVIDEAVRTLYATGTLHNHARLWLASYLVHLRHVHWRAGADWLVAHLRDGDLASNHLSWQWVAGTGSAKPYLFNADNVARYAPAHWHSPGTVVDQSYEALERMARDPHAATVSADTAGTVDATPEPPLLAAPPTDLSLHAPDAAAADRLRGREVWLVHPWALRAPAAVLSDGAVVIGLYLREYHQAWPWSAARWRWVDAAMAAVAPRRWYVDAAGLAGALADAARVRSIDDPHFGRRLQPVAQQDAAPTLFPPVERRCGSFSQWWTRATRGLHGAKELL</sequence>
<evidence type="ECO:0000256" key="2">
    <source>
        <dbReference type="ARBA" id="ARBA00022827"/>
    </source>
</evidence>
<keyword evidence="1 3" id="KW-0285">Flavoprotein</keyword>
<comment type="cofactor">
    <cofactor evidence="3">
        <name>FAD</name>
        <dbReference type="ChEBI" id="CHEBI:57692"/>
    </cofactor>
    <text evidence="3">Binds 1 FAD per subunit.</text>
</comment>
<dbReference type="SUPFAM" id="SSF48173">
    <property type="entry name" value="Cryptochrome/photolyase FAD-binding domain"/>
    <property type="match status" value="1"/>
</dbReference>
<dbReference type="OrthoDB" id="9772484at2"/>
<evidence type="ECO:0000256" key="1">
    <source>
        <dbReference type="ARBA" id="ARBA00022630"/>
    </source>
</evidence>
<dbReference type="GO" id="GO:0032922">
    <property type="term" value="P:circadian regulation of gene expression"/>
    <property type="evidence" value="ECO:0007669"/>
    <property type="project" value="TreeGrafter"/>
</dbReference>
<dbReference type="Proteomes" id="UP000232638">
    <property type="component" value="Chromosome"/>
</dbReference>
<dbReference type="Gene3D" id="1.10.579.10">
    <property type="entry name" value="DNA Cyclobutane Dipyrimidine Photolyase, subunit A, domain 3"/>
    <property type="match status" value="1"/>
</dbReference>
<dbReference type="GO" id="GO:0003677">
    <property type="term" value="F:DNA binding"/>
    <property type="evidence" value="ECO:0007669"/>
    <property type="project" value="TreeGrafter"/>
</dbReference>
<comment type="similarity">
    <text evidence="4">Belongs to the DNA photolyase family.</text>
</comment>
<dbReference type="PRINTS" id="PR00147">
    <property type="entry name" value="DNAPHOTLYASE"/>
</dbReference>
<dbReference type="InterPro" id="IPR036134">
    <property type="entry name" value="Crypto/Photolyase_FAD-like_sf"/>
</dbReference>
<dbReference type="Gene3D" id="1.25.40.80">
    <property type="match status" value="1"/>
</dbReference>
<dbReference type="Pfam" id="PF03441">
    <property type="entry name" value="FAD_binding_7"/>
    <property type="match status" value="1"/>
</dbReference>
<name>A0A2K8U6S6_9GAMM</name>
<dbReference type="GO" id="GO:0003904">
    <property type="term" value="F:deoxyribodipyrimidine photo-lyase activity"/>
    <property type="evidence" value="ECO:0007669"/>
    <property type="project" value="TreeGrafter"/>
</dbReference>
<reference evidence="6 7" key="1">
    <citation type="submission" date="2017-03" db="EMBL/GenBank/DDBJ databases">
        <title>Complete genome sequence of Candidatus 'Thiodictyon syntrophicum' sp. nov. strain Cad16T, a photolithoautotroph purple sulfur bacterium isolated from an alpine meromictic lake.</title>
        <authorList>
            <person name="Luedin S.M."/>
            <person name="Pothier J.F."/>
            <person name="Danza F."/>
            <person name="Storelli N."/>
            <person name="Wittwer M."/>
            <person name="Tonolla M."/>
        </authorList>
    </citation>
    <scope>NUCLEOTIDE SEQUENCE [LARGE SCALE GENOMIC DNA]</scope>
    <source>
        <strain evidence="6 7">Cad16T</strain>
    </source>
</reference>
<dbReference type="InterPro" id="IPR005101">
    <property type="entry name" value="Cryptochr/Photolyase_FAD-bd"/>
</dbReference>
<dbReference type="EMBL" id="CP020370">
    <property type="protein sequence ID" value="AUB81255.1"/>
    <property type="molecule type" value="Genomic_DNA"/>
</dbReference>
<gene>
    <name evidence="6" type="ORF">THSYN_10015</name>
</gene>
<evidence type="ECO:0000259" key="5">
    <source>
        <dbReference type="Pfam" id="PF03441"/>
    </source>
</evidence>
<keyword evidence="2 3" id="KW-0274">FAD</keyword>
<dbReference type="KEGG" id="tsy:THSYN_10015"/>
<feature type="binding site" evidence="3">
    <location>
        <begin position="181"/>
        <end position="183"/>
    </location>
    <ligand>
        <name>FAD</name>
        <dbReference type="ChEBI" id="CHEBI:57692"/>
    </ligand>
</feature>